<dbReference type="AlphaFoldDB" id="A0A7D6ZDJ6"/>
<proteinExistence type="predicted"/>
<sequence length="92" mass="10562">MADFMQHVFDHAKEFELQKLPQKHGPVRYLGMAENMPDPGLRRAMTTSDLAHPTEAVYQLIARQIVDVMLTKYTLGQLNPQSWPALRPYPNV</sequence>
<name>A0A7D6ZDJ6_9NOCA</name>
<keyword evidence="2" id="KW-1185">Reference proteome</keyword>
<protein>
    <submittedName>
        <fullName evidence="1">Uncharacterized protein</fullName>
    </submittedName>
</protein>
<dbReference type="EMBL" id="CP059399">
    <property type="protein sequence ID" value="QLY32948.1"/>
    <property type="molecule type" value="Genomic_DNA"/>
</dbReference>
<evidence type="ECO:0000313" key="1">
    <source>
        <dbReference type="EMBL" id="QLY32948.1"/>
    </source>
</evidence>
<organism evidence="1 2">
    <name type="scientific">Nocardia huaxiensis</name>
    <dbReference type="NCBI Taxonomy" id="2755382"/>
    <lineage>
        <taxon>Bacteria</taxon>
        <taxon>Bacillati</taxon>
        <taxon>Actinomycetota</taxon>
        <taxon>Actinomycetes</taxon>
        <taxon>Mycobacteriales</taxon>
        <taxon>Nocardiaceae</taxon>
        <taxon>Nocardia</taxon>
    </lineage>
</organism>
<dbReference type="RefSeq" id="WP_181584112.1">
    <property type="nucleotide sequence ID" value="NZ_CP059399.1"/>
</dbReference>
<dbReference type="KEGG" id="nhu:H0264_12545"/>
<gene>
    <name evidence="1" type="ORF">H0264_12545</name>
</gene>
<reference evidence="1 2" key="1">
    <citation type="submission" date="2020-07" db="EMBL/GenBank/DDBJ databases">
        <authorList>
            <person name="Zhuang K."/>
            <person name="Ran Y."/>
        </authorList>
    </citation>
    <scope>NUCLEOTIDE SEQUENCE [LARGE SCALE GENOMIC DNA]</scope>
    <source>
        <strain evidence="1 2">WCH-YHL-001</strain>
    </source>
</reference>
<dbReference type="Proteomes" id="UP000515512">
    <property type="component" value="Chromosome"/>
</dbReference>
<accession>A0A7D6ZDJ6</accession>
<evidence type="ECO:0000313" key="2">
    <source>
        <dbReference type="Proteomes" id="UP000515512"/>
    </source>
</evidence>